<comment type="catalytic activity">
    <reaction evidence="3">
        <text>a secondary aliphatic amine + O2 + H2O = a primary amine + an aldehyde + H2O2</text>
        <dbReference type="Rhea" id="RHEA:26414"/>
        <dbReference type="ChEBI" id="CHEBI:15377"/>
        <dbReference type="ChEBI" id="CHEBI:15379"/>
        <dbReference type="ChEBI" id="CHEBI:16240"/>
        <dbReference type="ChEBI" id="CHEBI:17478"/>
        <dbReference type="ChEBI" id="CHEBI:58855"/>
        <dbReference type="ChEBI" id="CHEBI:65296"/>
        <dbReference type="EC" id="1.4.3.4"/>
    </reaction>
</comment>
<dbReference type="AlphaFoldDB" id="A0AB34FTH0"/>
<evidence type="ECO:0000313" key="5">
    <source>
        <dbReference type="EMBL" id="KAJ6442798.1"/>
    </source>
</evidence>
<organism evidence="5 6">
    <name type="scientific">Purpureocillium lavendulum</name>
    <dbReference type="NCBI Taxonomy" id="1247861"/>
    <lineage>
        <taxon>Eukaryota</taxon>
        <taxon>Fungi</taxon>
        <taxon>Dikarya</taxon>
        <taxon>Ascomycota</taxon>
        <taxon>Pezizomycotina</taxon>
        <taxon>Sordariomycetes</taxon>
        <taxon>Hypocreomycetidae</taxon>
        <taxon>Hypocreales</taxon>
        <taxon>Ophiocordycipitaceae</taxon>
        <taxon>Purpureocillium</taxon>
    </lineage>
</organism>
<dbReference type="InterPro" id="IPR036188">
    <property type="entry name" value="FAD/NAD-bd_sf"/>
</dbReference>
<dbReference type="Proteomes" id="UP001163105">
    <property type="component" value="Unassembled WGS sequence"/>
</dbReference>
<keyword evidence="6" id="KW-1185">Reference proteome</keyword>
<evidence type="ECO:0000256" key="1">
    <source>
        <dbReference type="ARBA" id="ARBA00005995"/>
    </source>
</evidence>
<evidence type="ECO:0000256" key="2">
    <source>
        <dbReference type="ARBA" id="ARBA00012804"/>
    </source>
</evidence>
<dbReference type="InterPro" id="IPR050703">
    <property type="entry name" value="Flavin_MAO"/>
</dbReference>
<dbReference type="EMBL" id="JAQHRD010000003">
    <property type="protein sequence ID" value="KAJ6442798.1"/>
    <property type="molecule type" value="Genomic_DNA"/>
</dbReference>
<protein>
    <recommendedName>
        <fullName evidence="2">monoamine oxidase</fullName>
        <ecNumber evidence="2">1.4.3.4</ecNumber>
    </recommendedName>
</protein>
<gene>
    <name evidence="5" type="primary">MAO</name>
    <name evidence="5" type="ORF">O9K51_03973</name>
</gene>
<evidence type="ECO:0000259" key="4">
    <source>
        <dbReference type="Pfam" id="PF01593"/>
    </source>
</evidence>
<dbReference type="SUPFAM" id="SSF54373">
    <property type="entry name" value="FAD-linked reductases, C-terminal domain"/>
    <property type="match status" value="1"/>
</dbReference>
<dbReference type="EC" id="1.4.3.4" evidence="2"/>
<dbReference type="PANTHER" id="PTHR43563:SF14">
    <property type="entry name" value="AMINE OXIDASE"/>
    <property type="match status" value="1"/>
</dbReference>
<accession>A0AB34FTH0</accession>
<dbReference type="GO" id="GO:0097621">
    <property type="term" value="F:monoamine oxidase activity"/>
    <property type="evidence" value="ECO:0007669"/>
    <property type="project" value="UniProtKB-EC"/>
</dbReference>
<comment type="similarity">
    <text evidence="1">Belongs to the flavin monoamine oxidase family.</text>
</comment>
<dbReference type="PANTHER" id="PTHR43563">
    <property type="entry name" value="AMINE OXIDASE"/>
    <property type="match status" value="1"/>
</dbReference>
<feature type="domain" description="Amine oxidase" evidence="4">
    <location>
        <begin position="33"/>
        <end position="433"/>
    </location>
</feature>
<evidence type="ECO:0000256" key="3">
    <source>
        <dbReference type="ARBA" id="ARBA00048448"/>
    </source>
</evidence>
<name>A0AB34FTH0_9HYPO</name>
<dbReference type="PRINTS" id="PR00411">
    <property type="entry name" value="PNDRDTASEI"/>
</dbReference>
<reference evidence="5" key="1">
    <citation type="submission" date="2023-01" db="EMBL/GenBank/DDBJ databases">
        <title>The growth and conidiation of Purpureocillium lavendulum are regulated by nitrogen source and histone H3K14 acetylation.</title>
        <authorList>
            <person name="Tang P."/>
            <person name="Han J."/>
            <person name="Zhang C."/>
            <person name="Tang P."/>
            <person name="Qi F."/>
            <person name="Zhang K."/>
            <person name="Liang L."/>
        </authorList>
    </citation>
    <scope>NUCLEOTIDE SEQUENCE</scope>
    <source>
        <strain evidence="5">YMF1.00683</strain>
    </source>
</reference>
<comment type="caution">
    <text evidence="5">The sequence shown here is derived from an EMBL/GenBank/DDBJ whole genome shotgun (WGS) entry which is preliminary data.</text>
</comment>
<evidence type="ECO:0000313" key="6">
    <source>
        <dbReference type="Proteomes" id="UP001163105"/>
    </source>
</evidence>
<dbReference type="SUPFAM" id="SSF51905">
    <property type="entry name" value="FAD/NAD(P)-binding domain"/>
    <property type="match status" value="1"/>
</dbReference>
<dbReference type="Pfam" id="PF01593">
    <property type="entry name" value="Amino_oxidase"/>
    <property type="match status" value="1"/>
</dbReference>
<proteinExistence type="inferred from homology"/>
<sequence>MAAVPQEMAYRPRGIPSRGTATSAEVIVVGGGLGGLAAAYELQQAGASCLVLERRDCIGGWTTEDVFREADQRVLELARSLGLRIKRHVADGRDVLGDEDLRSYNRVVENIEQLSQRVDVNRPAQMLPNYGSMSTHELVVSHGATPAVQKLAAAWAHALFGFSARHVGALSFLAHCKCTGGLIQALRGLSSGGGRWTLDGDATAGQLLCAELAARLRPGTIRLEHVVNRVDQTPGSRCLVSTESGNVFQCAKVVLSSAVAQCRDIELVPMLTEDKSWLRDAPAGFFAAVHLSYEQPWWHERGLSGWGLGVDGPVCVVRDTSRAEEAGYSLTCIVAGEPGRELWRWAEGDRQACVVKHVESIFGGDVPAPVAIVEVEPQTPSLAVPAAGLHALERDQWRPEGDVLFAGTETAFVGRGSAEGALAAGSRVADEVIRAICPSSDELLSRL</sequence>
<dbReference type="InterPro" id="IPR002937">
    <property type="entry name" value="Amino_oxidase"/>
</dbReference>
<dbReference type="Gene3D" id="3.50.50.60">
    <property type="entry name" value="FAD/NAD(P)-binding domain"/>
    <property type="match status" value="1"/>
</dbReference>